<name>D8JVD1_HYPDA</name>
<reference evidence="2" key="1">
    <citation type="journal article" date="2011" name="J. Bacteriol.">
        <title>Genome sequences of eight morphologically diverse alphaproteobacteria.</title>
        <authorList>
            <consortium name="US DOE Joint Genome Institute"/>
            <person name="Brown P.J."/>
            <person name="Kysela D.T."/>
            <person name="Buechlein A."/>
            <person name="Hemmerich C."/>
            <person name="Brun Y.V."/>
        </authorList>
    </citation>
    <scope>NUCLEOTIDE SEQUENCE [LARGE SCALE GENOMIC DNA]</scope>
    <source>
        <strain evidence="2">ATCC 51888 / DSM 1869 / NCIB 11706 / TK 0415</strain>
    </source>
</reference>
<dbReference type="RefSeq" id="WP_013216944.1">
    <property type="nucleotide sequence ID" value="NC_014313.1"/>
</dbReference>
<dbReference type="KEGG" id="hdn:Hden_2990"/>
<dbReference type="HOGENOM" id="CLU_2649535_0_0_5"/>
<accession>D8JVD1</accession>
<dbReference type="Proteomes" id="UP000002033">
    <property type="component" value="Chromosome"/>
</dbReference>
<gene>
    <name evidence="1" type="ordered locus">Hden_2990</name>
</gene>
<protein>
    <submittedName>
        <fullName evidence="1">Uncharacterized protein</fullName>
    </submittedName>
</protein>
<dbReference type="AlphaFoldDB" id="D8JVD1"/>
<sequence length="76" mass="8702">MTTLKHDTAIEWPNGAGFTPCTREYAEVTDKINDLNDFGRIGMGDMSSEDYETYNRLLVRRDELQLSGHLGESVRY</sequence>
<evidence type="ECO:0000313" key="2">
    <source>
        <dbReference type="Proteomes" id="UP000002033"/>
    </source>
</evidence>
<organism evidence="1 2">
    <name type="scientific">Hyphomicrobium denitrificans (strain ATCC 51888 / DSM 1869 / NCIMB 11706 / TK 0415)</name>
    <dbReference type="NCBI Taxonomy" id="582899"/>
    <lineage>
        <taxon>Bacteria</taxon>
        <taxon>Pseudomonadati</taxon>
        <taxon>Pseudomonadota</taxon>
        <taxon>Alphaproteobacteria</taxon>
        <taxon>Hyphomicrobiales</taxon>
        <taxon>Hyphomicrobiaceae</taxon>
        <taxon>Hyphomicrobium</taxon>
    </lineage>
</organism>
<dbReference type="EMBL" id="CP002083">
    <property type="protein sequence ID" value="ADJ24785.1"/>
    <property type="molecule type" value="Genomic_DNA"/>
</dbReference>
<keyword evidence="2" id="KW-1185">Reference proteome</keyword>
<evidence type="ECO:0000313" key="1">
    <source>
        <dbReference type="EMBL" id="ADJ24785.1"/>
    </source>
</evidence>
<proteinExistence type="predicted"/>